<evidence type="ECO:0000259" key="1">
    <source>
        <dbReference type="Pfam" id="PF00126"/>
    </source>
</evidence>
<accession>A0A226BWH9</accession>
<dbReference type="PANTHER" id="PTHR30432">
    <property type="entry name" value="TRANSCRIPTIONAL REGULATOR MODE"/>
    <property type="match status" value="1"/>
</dbReference>
<dbReference type="OrthoDB" id="285216at2"/>
<keyword evidence="3" id="KW-1185">Reference proteome</keyword>
<organism evidence="2 3">
    <name type="scientific">Natranaerobius trueperi</name>
    <dbReference type="NCBI Taxonomy" id="759412"/>
    <lineage>
        <taxon>Bacteria</taxon>
        <taxon>Bacillati</taxon>
        <taxon>Bacillota</taxon>
        <taxon>Clostridia</taxon>
        <taxon>Natranaerobiales</taxon>
        <taxon>Natranaerobiaceae</taxon>
        <taxon>Natranaerobius</taxon>
    </lineage>
</organism>
<dbReference type="AlphaFoldDB" id="A0A226BWH9"/>
<protein>
    <recommendedName>
        <fullName evidence="1">HTH lysR-type domain-containing protein</fullName>
    </recommendedName>
</protein>
<gene>
    <name evidence="2" type="ORF">CDO51_08850</name>
</gene>
<dbReference type="Proteomes" id="UP000214588">
    <property type="component" value="Unassembled WGS sequence"/>
</dbReference>
<dbReference type="RefSeq" id="WP_089023918.1">
    <property type="nucleotide sequence ID" value="NZ_NIQC01000019.1"/>
</dbReference>
<dbReference type="Gene3D" id="1.10.10.10">
    <property type="entry name" value="Winged helix-like DNA-binding domain superfamily/Winged helix DNA-binding domain"/>
    <property type="match status" value="1"/>
</dbReference>
<dbReference type="EMBL" id="NIQC01000019">
    <property type="protein sequence ID" value="OWZ83398.1"/>
    <property type="molecule type" value="Genomic_DNA"/>
</dbReference>
<reference evidence="2 3" key="1">
    <citation type="submission" date="2017-06" db="EMBL/GenBank/DDBJ databases">
        <title>Draft Genome Sequence of Natranaerobius trueperi halophilic, alkalithermophilic bacteria from soda lakes.</title>
        <authorList>
            <person name="Zhao B."/>
        </authorList>
    </citation>
    <scope>NUCLEOTIDE SEQUENCE [LARGE SCALE GENOMIC DNA]</scope>
    <source>
        <strain evidence="2 3">DSM 18760</strain>
    </source>
</reference>
<evidence type="ECO:0000313" key="3">
    <source>
        <dbReference type="Proteomes" id="UP000214588"/>
    </source>
</evidence>
<dbReference type="SUPFAM" id="SSF46785">
    <property type="entry name" value="Winged helix' DNA-binding domain"/>
    <property type="match status" value="1"/>
</dbReference>
<dbReference type="InterPro" id="IPR000847">
    <property type="entry name" value="LysR_HTH_N"/>
</dbReference>
<sequence length="116" mass="13113">MQIKFKLWIENDDGELIIGEGLLKLLLAIKETGSISKASKKLDMSYRTAWGKLKKVEDRLDCNLIEKKSGGESGGGTTLTHNGEKLLENYINLYDKTDNFVQKQFLDLLETTDLCE</sequence>
<feature type="domain" description="HTH lysR-type" evidence="1">
    <location>
        <begin position="22"/>
        <end position="84"/>
    </location>
</feature>
<dbReference type="InterPro" id="IPR051815">
    <property type="entry name" value="Molybdate_resp_trans_reg"/>
</dbReference>
<dbReference type="GO" id="GO:0003700">
    <property type="term" value="F:DNA-binding transcription factor activity"/>
    <property type="evidence" value="ECO:0007669"/>
    <property type="project" value="InterPro"/>
</dbReference>
<dbReference type="PANTHER" id="PTHR30432:SF1">
    <property type="entry name" value="DNA-BINDING TRANSCRIPTIONAL DUAL REGULATOR MODE"/>
    <property type="match status" value="1"/>
</dbReference>
<dbReference type="InterPro" id="IPR036388">
    <property type="entry name" value="WH-like_DNA-bd_sf"/>
</dbReference>
<dbReference type="Pfam" id="PF00126">
    <property type="entry name" value="HTH_1"/>
    <property type="match status" value="1"/>
</dbReference>
<dbReference type="InterPro" id="IPR036390">
    <property type="entry name" value="WH_DNA-bd_sf"/>
</dbReference>
<proteinExistence type="predicted"/>
<comment type="caution">
    <text evidence="2">The sequence shown here is derived from an EMBL/GenBank/DDBJ whole genome shotgun (WGS) entry which is preliminary data.</text>
</comment>
<evidence type="ECO:0000313" key="2">
    <source>
        <dbReference type="EMBL" id="OWZ83398.1"/>
    </source>
</evidence>
<name>A0A226BWH9_9FIRM</name>